<dbReference type="PROSITE" id="PS51981">
    <property type="entry name" value="ZF_RZ"/>
    <property type="match status" value="1"/>
</dbReference>
<comment type="caution">
    <text evidence="11">The sequence shown here is derived from an EMBL/GenBank/DDBJ whole genome shotgun (WGS) entry which is preliminary data.</text>
</comment>
<dbReference type="CDD" id="cd18808">
    <property type="entry name" value="SF1_C_Upf1"/>
    <property type="match status" value="1"/>
</dbReference>
<feature type="compositionally biased region" description="Low complexity" evidence="9">
    <location>
        <begin position="1"/>
        <end position="11"/>
    </location>
</feature>
<name>A0A5N4ADH3_PHOPY</name>
<gene>
    <name evidence="11" type="ORF">PPYR_12200</name>
</gene>
<evidence type="ECO:0000256" key="2">
    <source>
        <dbReference type="ARBA" id="ARBA00022490"/>
    </source>
</evidence>
<dbReference type="EMBL" id="VVIM01000008">
    <property type="protein sequence ID" value="KAB0795361.1"/>
    <property type="molecule type" value="Genomic_DNA"/>
</dbReference>
<dbReference type="GO" id="GO:0008270">
    <property type="term" value="F:zinc ion binding"/>
    <property type="evidence" value="ECO:0007669"/>
    <property type="project" value="UniProtKB-KW"/>
</dbReference>
<evidence type="ECO:0000256" key="4">
    <source>
        <dbReference type="ARBA" id="ARBA00022737"/>
    </source>
</evidence>
<sequence>MSDGSRSNSSQRGRHGGGRWRRGGNNNQMDQSTFRPYRGGRGGPRPASTNYRDRDRNELEEDTDDSSRGHDAGTSRAHRRGRGGPRSASAHYRGRDRNELEEDSSRGHDAGTSRPHRRGGGGPRTESANHRDRDFYRRQFVDDKMLRFKKLEELSGMDPEEIIIELVLKRNGFRDLLDSQNLTDDTLVLIIRVLVKVCSVPLKSHKMAIINLALNENFHRALQNCLLQMMFATATDKKRSSYFWHDAQGFFDNARAVFQSIFETAPTRACEVVTKTIDVINHTLEKLSVVSEEIKENFHKLHDKMKMYADEIEIKKAAKASSVEEHYEEPPDNFRELTVYPTYNEIMSDSFVRKNLIDRPYNSVDHYLDVQFRLLKEDFVGPLREGISEFQMFNKPFGRCKKFSNIRIHKDVTFVSPYCSRDQAGVLLQFELVDRKKKKETKNYSYNRRFMFGSLVCFTRNNFEHLLFGKIIERDQKQLEKGQVVVGFEPGYDNYVLNEPYLMVECTVYFEPYYHVLKALQSTYEDDFAMKKYIIDVDPNIVRPQYLYDTSSYLIDHLHVDLFDEEWPTATQLSLNDSQHSAFKAGLTQEYVVIQGPPGTGKTFLGLKLANTFINNHSQWHDDSPMLVVCYTNHALDQFLEGIIPITSKVVRIGGQSKSKDLERFNLKEKRKEVADRLRARGYGKALYQFRNELADYIRQIKNCGEQLEQIRNGEGVLVNFDEFAKIDPEYSTSWFIRAKDQEITNWLFERKRIPRGELRKVNVKDVDNELGEAEREFDELQNNEIIANAFNDQDDFLFSFTGNNIKYLLRVDEMQAAANMLRAQIEFLGEEDHNMVYSKRLELIEQIIKLEDDIEYVQNRFEEYRNITVKNRPQGCNLNNPSEMSANDRWTLYFHWLHLYENYLVRQLTVLEGGRREVYKQYIELQHLQDVEVMRQMLVVGMTTTSAARLQTVLQSLRSPIVIVEEAAEVLEAHIIASLTNHCQHLILIGDHQQLKPSTANYRMEVKYQLGISLFERMVRNNIQCHTLGVQHRMRPEIAKLIVPAVYPKLDNHPSVENFPNVKGVDFNLYFIDHHHKEEEVHDSKVNRHEVSYIIALARHLILNGYKPEDITILAAYSAQMFALWEERKRFTHLLKDVRIAVLDNYQGEESRIILLSLVRNNNEGNIGFLKIDNRVCVALSRAKEGLYIMGNISLLCQASEIWPKIKTVLVDQNSLGRSLRLRCQIHTKNVTEIENLKDFENVSEGGCNTMCDSIMNCGHVCPKVCHIIDRQHENISCKANCTRILCDNEHVCPKMCFEECGPCMVLMKRTLKCSHVISLTCSTDLDTVKCMQLVTAKLPCGHTDSNKRCHTPVDVHICPFPCTVRVEPCGHACSLSCHIRDDPDHLIYVCRKKCEKPAKGCSTGDHKCKRDCCEECSLCEVIVEKRRTTCTHRLQIPCNEDPNEIVCKMACRRLLPCGHACKKKCSETCGDCRVMVAKELSVCHHEVKVKCSETPSRDRCTGQCPLTLNCGHVCQAKCNEPCTKLCGHLVEHDKIADCGHKFKIACHLRTKVLPGNSYKLLRFCDSPCNAVLECGHTCSGTCGSCAQGRIHATCNQKCGRILVCGHECPFPCREACQPCNLRCTYKCAHSICGKQCGEPCTKCAESCERRCIHSDCANRCGDICSVAPCTNPCKKKLKCGHDCVGFCGDPCPPLCRVCHYDDLTETFFGTEDEEGARFVLLDECGHIVESTGMDQWMTVDDGNAIKYKCCPKCKTPLTSTQRYSSFIKQTLQDVYAVKLKFFGNVKENEEKRAELLGKMNDLEKLTNEMPASALLLQKIVKNLKNSVQVVHKGRKITLNSSLSRIYLSKMQVLENIIKSFIAVKLGSATVIHVAIEDMEFLLNSLSREGNTMTNQEISDIRKETNRFSHKVQLLKISESDEVFKAKIYGNSYNKKLYETIYYKLASISPFSDAADEEIGKNIAYLSKELGTYVSQIERQQVIQAMKMAKGHWFKCPNGHYYAIGECGGAMQTGKCIECGVAIGGHSHTLLSTNRHAGEIDGSAHAAWSETANNLFNFEGFLNG</sequence>
<dbReference type="InterPro" id="IPR041677">
    <property type="entry name" value="DNA2/NAM7_AAA_11"/>
</dbReference>
<evidence type="ECO:0000256" key="8">
    <source>
        <dbReference type="SAM" id="Coils"/>
    </source>
</evidence>
<dbReference type="PANTHER" id="PTHR10887:SF341">
    <property type="entry name" value="NFX1-TYPE ZINC FINGER-CONTAINING PROTEIN 1"/>
    <property type="match status" value="1"/>
</dbReference>
<dbReference type="PANTHER" id="PTHR10887">
    <property type="entry name" value="DNA2/NAM7 HELICASE FAMILY"/>
    <property type="match status" value="1"/>
</dbReference>
<evidence type="ECO:0000256" key="1">
    <source>
        <dbReference type="ARBA" id="ARBA00004496"/>
    </source>
</evidence>
<evidence type="ECO:0000256" key="9">
    <source>
        <dbReference type="SAM" id="MobiDB-lite"/>
    </source>
</evidence>
<dbReference type="GO" id="GO:0004386">
    <property type="term" value="F:helicase activity"/>
    <property type="evidence" value="ECO:0007669"/>
    <property type="project" value="InterPro"/>
</dbReference>
<comment type="subcellular location">
    <subcellularLocation>
        <location evidence="1">Cytoplasm</location>
    </subcellularLocation>
</comment>
<keyword evidence="8" id="KW-0175">Coiled coil</keyword>
<protein>
    <recommendedName>
        <fullName evidence="10">RZ-type domain-containing protein</fullName>
    </recommendedName>
</protein>
<proteinExistence type="predicted"/>
<dbReference type="GO" id="GO:0005737">
    <property type="term" value="C:cytoplasm"/>
    <property type="evidence" value="ECO:0007669"/>
    <property type="project" value="UniProtKB-SubCell"/>
</dbReference>
<feature type="region of interest" description="Disordered" evidence="9">
    <location>
        <begin position="1"/>
        <end position="133"/>
    </location>
</feature>
<evidence type="ECO:0000313" key="12">
    <source>
        <dbReference type="Proteomes" id="UP000327044"/>
    </source>
</evidence>
<evidence type="ECO:0000256" key="6">
    <source>
        <dbReference type="ARBA" id="ARBA00022833"/>
    </source>
</evidence>
<dbReference type="SUPFAM" id="SSF52540">
    <property type="entry name" value="P-loop containing nucleoside triphosphate hydrolases"/>
    <property type="match status" value="1"/>
</dbReference>
<dbReference type="Proteomes" id="UP000327044">
    <property type="component" value="Unassembled WGS sequence"/>
</dbReference>
<reference evidence="11 12" key="1">
    <citation type="journal article" date="2018" name="Elife">
        <title>Firefly genomes illuminate parallel origins of bioluminescence in beetles.</title>
        <authorList>
            <person name="Fallon T.R."/>
            <person name="Lower S.E."/>
            <person name="Chang C.H."/>
            <person name="Bessho-Uehara M."/>
            <person name="Martin G.J."/>
            <person name="Bewick A.J."/>
            <person name="Behringer M."/>
            <person name="Debat H.J."/>
            <person name="Wong I."/>
            <person name="Day J.C."/>
            <person name="Suvorov A."/>
            <person name="Silva C.J."/>
            <person name="Stanger-Hall K.F."/>
            <person name="Hall D.W."/>
            <person name="Schmitz R.J."/>
            <person name="Nelson D.R."/>
            <person name="Lewis S.M."/>
            <person name="Shigenobu S."/>
            <person name="Bybee S.M."/>
            <person name="Larracuente A.M."/>
            <person name="Oba Y."/>
            <person name="Weng J.K."/>
        </authorList>
    </citation>
    <scope>NUCLEOTIDE SEQUENCE [LARGE SCALE GENOMIC DNA]</scope>
    <source>
        <strain evidence="11">1611_PpyrPB1</strain>
        <tissue evidence="11">Whole body</tissue>
    </source>
</reference>
<dbReference type="InterPro" id="IPR027417">
    <property type="entry name" value="P-loop_NTPase"/>
</dbReference>
<keyword evidence="12" id="KW-1185">Reference proteome</keyword>
<keyword evidence="5" id="KW-0863">Zinc-finger</keyword>
<keyword evidence="2" id="KW-0963">Cytoplasm</keyword>
<feature type="compositionally biased region" description="Basic and acidic residues" evidence="9">
    <location>
        <begin position="93"/>
        <end position="111"/>
    </location>
</feature>
<dbReference type="CDD" id="cd06008">
    <property type="entry name" value="NF-X1-zinc-finger"/>
    <property type="match status" value="1"/>
</dbReference>
<keyword evidence="4" id="KW-0677">Repeat</keyword>
<dbReference type="Pfam" id="PF20173">
    <property type="entry name" value="ZnF_RZ-type"/>
    <property type="match status" value="1"/>
</dbReference>
<dbReference type="GO" id="GO:0031380">
    <property type="term" value="C:nuclear RNA-directed RNA polymerase complex"/>
    <property type="evidence" value="ECO:0007669"/>
    <property type="project" value="TreeGrafter"/>
</dbReference>
<evidence type="ECO:0000313" key="11">
    <source>
        <dbReference type="EMBL" id="KAB0795361.1"/>
    </source>
</evidence>
<organism evidence="11 12">
    <name type="scientific">Photinus pyralis</name>
    <name type="common">Common eastern firefly</name>
    <name type="synonym">Lampyris pyralis</name>
    <dbReference type="NCBI Taxonomy" id="7054"/>
    <lineage>
        <taxon>Eukaryota</taxon>
        <taxon>Metazoa</taxon>
        <taxon>Ecdysozoa</taxon>
        <taxon>Arthropoda</taxon>
        <taxon>Hexapoda</taxon>
        <taxon>Insecta</taxon>
        <taxon>Pterygota</taxon>
        <taxon>Neoptera</taxon>
        <taxon>Endopterygota</taxon>
        <taxon>Coleoptera</taxon>
        <taxon>Polyphaga</taxon>
        <taxon>Elateriformia</taxon>
        <taxon>Elateroidea</taxon>
        <taxon>Lampyridae</taxon>
        <taxon>Lampyrinae</taxon>
        <taxon>Photinus</taxon>
    </lineage>
</organism>
<feature type="domain" description="RZ-type" evidence="10">
    <location>
        <begin position="1975"/>
        <end position="2044"/>
    </location>
</feature>
<dbReference type="SMART" id="SM00438">
    <property type="entry name" value="ZnF_NFX"/>
    <property type="match status" value="7"/>
</dbReference>
<evidence type="ECO:0000256" key="5">
    <source>
        <dbReference type="ARBA" id="ARBA00022771"/>
    </source>
</evidence>
<dbReference type="Pfam" id="PF13087">
    <property type="entry name" value="AAA_12"/>
    <property type="match status" value="1"/>
</dbReference>
<dbReference type="Pfam" id="PF13086">
    <property type="entry name" value="AAA_11"/>
    <property type="match status" value="2"/>
</dbReference>
<keyword evidence="7" id="KW-0391">Immunity</keyword>
<accession>A0A5N4ADH3</accession>
<evidence type="ECO:0000256" key="7">
    <source>
        <dbReference type="ARBA" id="ARBA00022859"/>
    </source>
</evidence>
<evidence type="ECO:0000259" key="10">
    <source>
        <dbReference type="PROSITE" id="PS51981"/>
    </source>
</evidence>
<dbReference type="GO" id="GO:0031048">
    <property type="term" value="P:regulatory ncRNA-mediated heterochromatin formation"/>
    <property type="evidence" value="ECO:0007669"/>
    <property type="project" value="TreeGrafter"/>
</dbReference>
<dbReference type="InterPro" id="IPR046439">
    <property type="entry name" value="ZF_RZ_dom"/>
</dbReference>
<keyword evidence="6" id="KW-0862">Zinc</keyword>
<dbReference type="InParanoid" id="A0A5N4ADH3"/>
<dbReference type="InterPro" id="IPR041679">
    <property type="entry name" value="DNA2/NAM7-like_C"/>
</dbReference>
<dbReference type="InterPro" id="IPR000967">
    <property type="entry name" value="Znf_NFX1"/>
</dbReference>
<dbReference type="GO" id="GO:0002376">
    <property type="term" value="P:immune system process"/>
    <property type="evidence" value="ECO:0007669"/>
    <property type="project" value="UniProtKB-KW"/>
</dbReference>
<dbReference type="FunFam" id="3.40.50.300:FF:001366">
    <property type="entry name" value="ATP binding protein, putative"/>
    <property type="match status" value="1"/>
</dbReference>
<feature type="compositionally biased region" description="Basic residues" evidence="9">
    <location>
        <begin position="12"/>
        <end position="22"/>
    </location>
</feature>
<dbReference type="Pfam" id="PF25396">
    <property type="entry name" value="ZNFX1"/>
    <property type="match status" value="1"/>
</dbReference>
<keyword evidence="3" id="KW-0479">Metal-binding</keyword>
<dbReference type="InterPro" id="IPR057373">
    <property type="entry name" value="ZNFX1"/>
</dbReference>
<feature type="coiled-coil region" evidence="8">
    <location>
        <begin position="812"/>
        <end position="868"/>
    </location>
</feature>
<dbReference type="OrthoDB" id="2423195at2759"/>
<dbReference type="Gene3D" id="3.40.50.300">
    <property type="entry name" value="P-loop containing nucleotide triphosphate hydrolases"/>
    <property type="match status" value="3"/>
</dbReference>
<dbReference type="InterPro" id="IPR047187">
    <property type="entry name" value="SF1_C_Upf1"/>
</dbReference>
<evidence type="ECO:0000256" key="3">
    <source>
        <dbReference type="ARBA" id="ARBA00022723"/>
    </source>
</evidence>
<dbReference type="InterPro" id="IPR045055">
    <property type="entry name" value="DNA2/NAM7-like"/>
</dbReference>